<protein>
    <submittedName>
        <fullName evidence="3">DUF2795 domain-containing protein</fullName>
    </submittedName>
</protein>
<name>A0A6J5AJ95_9BURK</name>
<dbReference type="InterPro" id="IPR021527">
    <property type="entry name" value="DUF2795"/>
</dbReference>
<dbReference type="EMBL" id="JBFPKE010000001">
    <property type="protein sequence ID" value="MEX3748553.1"/>
    <property type="molecule type" value="Genomic_DNA"/>
</dbReference>
<accession>A0A6J5AJ95</accession>
<dbReference type="Proteomes" id="UP000494249">
    <property type="component" value="Unassembled WGS sequence"/>
</dbReference>
<organism evidence="1 5">
    <name type="scientific">Paraburkholderia phenoliruptrix</name>
    <dbReference type="NCBI Taxonomy" id="252970"/>
    <lineage>
        <taxon>Bacteria</taxon>
        <taxon>Pseudomonadati</taxon>
        <taxon>Pseudomonadota</taxon>
        <taxon>Betaproteobacteria</taxon>
        <taxon>Burkholderiales</taxon>
        <taxon>Burkholderiaceae</taxon>
        <taxon>Paraburkholderia</taxon>
    </lineage>
</organism>
<dbReference type="GeneID" id="27801240"/>
<dbReference type="EMBL" id="CADIKB010000006">
    <property type="protein sequence ID" value="CAB3670440.1"/>
    <property type="molecule type" value="Genomic_DNA"/>
</dbReference>
<proteinExistence type="predicted"/>
<evidence type="ECO:0000313" key="5">
    <source>
        <dbReference type="Proteomes" id="UP000494249"/>
    </source>
</evidence>
<dbReference type="Pfam" id="PF11387">
    <property type="entry name" value="DUF2795"/>
    <property type="match status" value="1"/>
</dbReference>
<dbReference type="EMBL" id="CADILN010000001">
    <property type="protein sequence ID" value="CAB4046540.1"/>
    <property type="molecule type" value="Genomic_DNA"/>
</dbReference>
<evidence type="ECO:0000313" key="6">
    <source>
        <dbReference type="Proteomes" id="UP001558535"/>
    </source>
</evidence>
<reference evidence="4 5" key="1">
    <citation type="submission" date="2020-04" db="EMBL/GenBank/DDBJ databases">
        <authorList>
            <person name="De Canck E."/>
        </authorList>
    </citation>
    <scope>NUCLEOTIDE SEQUENCE [LARGE SCALE GENOMIC DNA]</scope>
    <source>
        <strain evidence="1 5">LMG 22037</strain>
        <strain evidence="2 4">LMG 9964</strain>
    </source>
</reference>
<sequence length="77" mass="8652">MAQHPARSQNHRHPDEPRLEDIARALEGAQFPTTRDKLVEFAQRRGADGEVLAVLKRMGDRNFDSVSAVVREASNVE</sequence>
<reference evidence="3 6" key="2">
    <citation type="submission" date="2024-07" db="EMBL/GenBank/DDBJ databases">
        <title>A survey of Mimosa microsymbionts across Brazilian biomes reveals a high diversity of Paraburkholderia nodulating endemic species, but also that Cupriavidus is common as a symbiont of widespread species.</title>
        <authorList>
            <person name="Rouws L."/>
            <person name="Barauna A."/>
            <person name="Beukes C."/>
            <person name="Rouws J.R.C."/>
            <person name="De Faria S.M."/>
            <person name="Gross E."/>
            <person name="Bueno Dos Reis Junior F."/>
            <person name="Simon M.F."/>
            <person name="Maluk M."/>
            <person name="Odee D.W."/>
            <person name="Kenicer G."/>
            <person name="Young J.P.W."/>
            <person name="Reis V.M."/>
            <person name="Zilli J."/>
            <person name="James E.K."/>
        </authorList>
    </citation>
    <scope>NUCLEOTIDE SEQUENCE [LARGE SCALE GENOMIC DNA]</scope>
    <source>
        <strain evidence="3 6">BR14375</strain>
    </source>
</reference>
<dbReference type="Proteomes" id="UP000494102">
    <property type="component" value="Unassembled WGS sequence"/>
</dbReference>
<evidence type="ECO:0000313" key="2">
    <source>
        <dbReference type="EMBL" id="CAB4046540.1"/>
    </source>
</evidence>
<dbReference type="Proteomes" id="UP001558535">
    <property type="component" value="Unassembled WGS sequence"/>
</dbReference>
<evidence type="ECO:0000313" key="4">
    <source>
        <dbReference type="Proteomes" id="UP000494102"/>
    </source>
</evidence>
<dbReference type="RefSeq" id="WP_013592514.1">
    <property type="nucleotide sequence ID" value="NZ_CADFGL010000007.1"/>
</dbReference>
<keyword evidence="6" id="KW-1185">Reference proteome</keyword>
<evidence type="ECO:0000313" key="3">
    <source>
        <dbReference type="EMBL" id="MEX3748553.1"/>
    </source>
</evidence>
<gene>
    <name evidence="3" type="ORF">AB3X84_00910</name>
    <name evidence="1" type="ORF">LMG22037_01934</name>
    <name evidence="2" type="ORF">LMG9964_00171</name>
</gene>
<evidence type="ECO:0000313" key="1">
    <source>
        <dbReference type="EMBL" id="CAB3670440.1"/>
    </source>
</evidence>
<dbReference type="AlphaFoldDB" id="A0A6J5AJ95"/>